<dbReference type="Proteomes" id="UP000192132">
    <property type="component" value="Unassembled WGS sequence"/>
</dbReference>
<name>A0A1S8CXS9_9GAMM</name>
<protein>
    <recommendedName>
        <fullName evidence="3">30S ribosomal protein S21</fullName>
    </recommendedName>
</protein>
<dbReference type="OrthoDB" id="6707796at2"/>
<reference evidence="1 2" key="1">
    <citation type="submission" date="2016-10" db="EMBL/GenBank/DDBJ databases">
        <title>Draft Genome sequence of Alkanindiges sp. strain H1.</title>
        <authorList>
            <person name="Subhash Y."/>
            <person name="Lee S."/>
        </authorList>
    </citation>
    <scope>NUCLEOTIDE SEQUENCE [LARGE SCALE GENOMIC DNA]</scope>
    <source>
        <strain evidence="1 2">H1</strain>
    </source>
</reference>
<proteinExistence type="predicted"/>
<sequence length="94" mass="11282">MSITVFLQENESIEQAYQRLNCKRHHLQASRWHKRRYGYYEKPSQLKNKKKRMRINQIRTVENAHYSQQPVVYLSLKIGLQAQFAREGKNAVGY</sequence>
<evidence type="ECO:0000313" key="2">
    <source>
        <dbReference type="Proteomes" id="UP000192132"/>
    </source>
</evidence>
<dbReference type="EMBL" id="MLCN01000003">
    <property type="protein sequence ID" value="ONG42141.1"/>
    <property type="molecule type" value="Genomic_DNA"/>
</dbReference>
<dbReference type="AlphaFoldDB" id="A0A1S8CXS9"/>
<gene>
    <name evidence="1" type="ORF">BKE30_01160</name>
</gene>
<organism evidence="1 2">
    <name type="scientific">Alkanindiges hydrocarboniclasticus</name>
    <dbReference type="NCBI Taxonomy" id="1907941"/>
    <lineage>
        <taxon>Bacteria</taxon>
        <taxon>Pseudomonadati</taxon>
        <taxon>Pseudomonadota</taxon>
        <taxon>Gammaproteobacteria</taxon>
        <taxon>Moraxellales</taxon>
        <taxon>Moraxellaceae</taxon>
        <taxon>Alkanindiges</taxon>
    </lineage>
</organism>
<dbReference type="STRING" id="1907941.BKE30_01160"/>
<evidence type="ECO:0000313" key="1">
    <source>
        <dbReference type="EMBL" id="ONG42141.1"/>
    </source>
</evidence>
<evidence type="ECO:0008006" key="3">
    <source>
        <dbReference type="Google" id="ProtNLM"/>
    </source>
</evidence>
<keyword evidence="2" id="KW-1185">Reference proteome</keyword>
<accession>A0A1S8CXS9</accession>
<comment type="caution">
    <text evidence="1">The sequence shown here is derived from an EMBL/GenBank/DDBJ whole genome shotgun (WGS) entry which is preliminary data.</text>
</comment>